<reference evidence="1" key="1">
    <citation type="submission" date="2018-02" db="EMBL/GenBank/DDBJ databases">
        <title>Rhizophora mucronata_Transcriptome.</title>
        <authorList>
            <person name="Meera S.P."/>
            <person name="Sreeshan A."/>
            <person name="Augustine A."/>
        </authorList>
    </citation>
    <scope>NUCLEOTIDE SEQUENCE</scope>
    <source>
        <tissue evidence="1">Leaf</tissue>
    </source>
</reference>
<organism evidence="1">
    <name type="scientific">Rhizophora mucronata</name>
    <name type="common">Asiatic mangrove</name>
    <dbReference type="NCBI Taxonomy" id="61149"/>
    <lineage>
        <taxon>Eukaryota</taxon>
        <taxon>Viridiplantae</taxon>
        <taxon>Streptophyta</taxon>
        <taxon>Embryophyta</taxon>
        <taxon>Tracheophyta</taxon>
        <taxon>Spermatophyta</taxon>
        <taxon>Magnoliopsida</taxon>
        <taxon>eudicotyledons</taxon>
        <taxon>Gunneridae</taxon>
        <taxon>Pentapetalae</taxon>
        <taxon>rosids</taxon>
        <taxon>fabids</taxon>
        <taxon>Malpighiales</taxon>
        <taxon>Rhizophoraceae</taxon>
        <taxon>Rhizophora</taxon>
    </lineage>
</organism>
<proteinExistence type="predicted"/>
<accession>A0A2P2MLW4</accession>
<dbReference type="AlphaFoldDB" id="A0A2P2MLW4"/>
<dbReference type="EMBL" id="GGEC01050713">
    <property type="protein sequence ID" value="MBX31197.1"/>
    <property type="molecule type" value="Transcribed_RNA"/>
</dbReference>
<sequence length="42" mass="4823">MVLHFQKSRKSYISTSVEKNIFSEEKNYTISSASKCQKLIPA</sequence>
<evidence type="ECO:0000313" key="1">
    <source>
        <dbReference type="EMBL" id="MBX31197.1"/>
    </source>
</evidence>
<name>A0A2P2MLW4_RHIMU</name>
<protein>
    <submittedName>
        <fullName evidence="1">Uncharacterized protein</fullName>
    </submittedName>
</protein>